<keyword evidence="9 12" id="KW-0456">Lyase</keyword>
<dbReference type="PROSITE" id="PS00665">
    <property type="entry name" value="DHDPS_1"/>
    <property type="match status" value="1"/>
</dbReference>
<dbReference type="InterPro" id="IPR013785">
    <property type="entry name" value="Aldolase_TIM"/>
</dbReference>
<proteinExistence type="inferred from homology"/>
<evidence type="ECO:0000256" key="4">
    <source>
        <dbReference type="ARBA" id="ARBA00012086"/>
    </source>
</evidence>
<keyword evidence="17" id="KW-1185">Reference proteome</keyword>
<evidence type="ECO:0000256" key="11">
    <source>
        <dbReference type="ARBA" id="ARBA00047836"/>
    </source>
</evidence>
<comment type="pathway">
    <text evidence="2 12">Amino-acid biosynthesis; L-lysine biosynthesis via DAP pathway; (S)-tetrahydrodipicolinate from L-aspartate: step 3/4.</text>
</comment>
<comment type="caution">
    <text evidence="16">The sequence shown here is derived from an EMBL/GenBank/DDBJ whole genome shotgun (WGS) entry which is preliminary data.</text>
</comment>
<keyword evidence="5 12" id="KW-0963">Cytoplasm</keyword>
<evidence type="ECO:0000256" key="10">
    <source>
        <dbReference type="ARBA" id="ARBA00023270"/>
    </source>
</evidence>
<name>A0A841R264_9FIRM</name>
<protein>
    <recommendedName>
        <fullName evidence="4 12">4-hydroxy-tetrahydrodipicolinate synthase</fullName>
        <shortName evidence="12">HTPA synthase</shortName>
        <ecNumber evidence="4 12">4.3.3.7</ecNumber>
    </recommendedName>
</protein>
<dbReference type="RefSeq" id="WP_159821920.1">
    <property type="nucleotide sequence ID" value="NZ_CABWNB010000001.1"/>
</dbReference>
<evidence type="ECO:0000256" key="13">
    <source>
        <dbReference type="PIRNR" id="PIRNR001365"/>
    </source>
</evidence>
<keyword evidence="10 12" id="KW-0704">Schiff base</keyword>
<evidence type="ECO:0000256" key="8">
    <source>
        <dbReference type="ARBA" id="ARBA00023154"/>
    </source>
</evidence>
<sequence>MKSFGSVLTAMITPFTETGAVDYQASAQLARHLVTHGSDGLVICGSTGEGAVMTAEEKLKLFATIREAVGPEIFLVANTGSNNTQQSVAFTKEAEKTGVNACMAVVPYYNKPTQEGCYQHFAAIAQSTSLPIILYNVPGRTASQVTPETIARLANEFSNIVAVKEASGNLNQVSEIARLCPEGFLIYSGDDSLTLPILAVGGCGVISVAGHLVGEQLNQMVTSFLAGDVQKAQQIHYQLLPIMKKLFFISNPIPVKEAVGMIGLPAGEFRLPLVHANEKEKEFIREFLNAYDLC</sequence>
<dbReference type="InterPro" id="IPR002220">
    <property type="entry name" value="DapA-like"/>
</dbReference>
<dbReference type="NCBIfam" id="TIGR00674">
    <property type="entry name" value="dapA"/>
    <property type="match status" value="1"/>
</dbReference>
<dbReference type="PIRSF" id="PIRSF001365">
    <property type="entry name" value="DHDPS"/>
    <property type="match status" value="1"/>
</dbReference>
<evidence type="ECO:0000256" key="15">
    <source>
        <dbReference type="PIRSR" id="PIRSR001365-2"/>
    </source>
</evidence>
<evidence type="ECO:0000256" key="7">
    <source>
        <dbReference type="ARBA" id="ARBA00022915"/>
    </source>
</evidence>
<feature type="active site" description="Proton donor/acceptor" evidence="12 14">
    <location>
        <position position="135"/>
    </location>
</feature>
<comment type="subunit">
    <text evidence="12">Homotetramer; dimer of dimers.</text>
</comment>
<dbReference type="EMBL" id="JACHHI010000001">
    <property type="protein sequence ID" value="MBB6477179.1"/>
    <property type="molecule type" value="Genomic_DNA"/>
</dbReference>
<comment type="caution">
    <text evidence="12">Was originally thought to be a dihydrodipicolinate synthase (DHDPS), catalyzing the condensation of (S)-aspartate-beta-semialdehyde [(S)-ASA] and pyruvate to dihydrodipicolinate (DHDP). However, it was shown in E.coli that the product of the enzymatic reaction is not dihydrodipicolinate but in fact (4S)-4-hydroxy-2,3,4,5-tetrahydro-(2S)-dipicolinic acid (HTPA), and that the consecutive dehydration reaction leading to DHDP is not spontaneous but catalyzed by DapB.</text>
</comment>
<dbReference type="EC" id="4.3.3.7" evidence="4 12"/>
<evidence type="ECO:0000256" key="12">
    <source>
        <dbReference type="HAMAP-Rule" id="MF_00418"/>
    </source>
</evidence>
<dbReference type="GO" id="GO:0009089">
    <property type="term" value="P:lysine biosynthetic process via diaminopimelate"/>
    <property type="evidence" value="ECO:0007669"/>
    <property type="project" value="UniProtKB-UniRule"/>
</dbReference>
<evidence type="ECO:0000256" key="2">
    <source>
        <dbReference type="ARBA" id="ARBA00005120"/>
    </source>
</evidence>
<gene>
    <name evidence="12" type="primary">dapA</name>
    <name evidence="16" type="ORF">HNR45_000201</name>
</gene>
<accession>A0A841R264</accession>
<comment type="similarity">
    <text evidence="3 12 13">Belongs to the DapA family.</text>
</comment>
<keyword evidence="6 12" id="KW-0028">Amino-acid biosynthesis</keyword>
<comment type="function">
    <text evidence="1 12">Catalyzes the condensation of (S)-aspartate-beta-semialdehyde [(S)-ASA] and pyruvate to 4-hydroxy-tetrahydrodipicolinate (HTPA).</text>
</comment>
<dbReference type="Pfam" id="PF00701">
    <property type="entry name" value="DHDPS"/>
    <property type="match status" value="1"/>
</dbReference>
<evidence type="ECO:0000256" key="14">
    <source>
        <dbReference type="PIRSR" id="PIRSR001365-1"/>
    </source>
</evidence>
<dbReference type="InterPro" id="IPR020624">
    <property type="entry name" value="Schiff_base-form_aldolases_CS"/>
</dbReference>
<dbReference type="GO" id="GO:0005829">
    <property type="term" value="C:cytosol"/>
    <property type="evidence" value="ECO:0007669"/>
    <property type="project" value="TreeGrafter"/>
</dbReference>
<dbReference type="HAMAP" id="MF_00418">
    <property type="entry name" value="DapA"/>
    <property type="match status" value="1"/>
</dbReference>
<dbReference type="UniPathway" id="UPA00034">
    <property type="reaction ID" value="UER00017"/>
</dbReference>
<evidence type="ECO:0000256" key="9">
    <source>
        <dbReference type="ARBA" id="ARBA00023239"/>
    </source>
</evidence>
<evidence type="ECO:0000313" key="16">
    <source>
        <dbReference type="EMBL" id="MBB6477179.1"/>
    </source>
</evidence>
<comment type="subcellular location">
    <subcellularLocation>
        <location evidence="12">Cytoplasm</location>
    </subcellularLocation>
</comment>
<dbReference type="AlphaFoldDB" id="A0A841R264"/>
<dbReference type="InterPro" id="IPR005263">
    <property type="entry name" value="DapA"/>
</dbReference>
<dbReference type="GO" id="GO:0019877">
    <property type="term" value="P:diaminopimelate biosynthetic process"/>
    <property type="evidence" value="ECO:0007669"/>
    <property type="project" value="UniProtKB-UniRule"/>
</dbReference>
<dbReference type="CDD" id="cd00950">
    <property type="entry name" value="DHDPS"/>
    <property type="match status" value="1"/>
</dbReference>
<dbReference type="SUPFAM" id="SSF51569">
    <property type="entry name" value="Aldolase"/>
    <property type="match status" value="1"/>
</dbReference>
<evidence type="ECO:0000313" key="17">
    <source>
        <dbReference type="Proteomes" id="UP000591941"/>
    </source>
</evidence>
<dbReference type="OrthoDB" id="9782828at2"/>
<feature type="binding site" evidence="12 15">
    <location>
        <position position="47"/>
    </location>
    <ligand>
        <name>pyruvate</name>
        <dbReference type="ChEBI" id="CHEBI:15361"/>
    </ligand>
</feature>
<reference evidence="16 17" key="1">
    <citation type="submission" date="2020-08" db="EMBL/GenBank/DDBJ databases">
        <title>Genomic Encyclopedia of Type Strains, Phase IV (KMG-IV): sequencing the most valuable type-strain genomes for metagenomic binning, comparative biology and taxonomic classification.</title>
        <authorList>
            <person name="Goeker M."/>
        </authorList>
    </citation>
    <scope>NUCLEOTIDE SEQUENCE [LARGE SCALE GENOMIC DNA]</scope>
    <source>
        <strain evidence="16 17">DSM 21255</strain>
    </source>
</reference>
<keyword evidence="7 12" id="KW-0220">Diaminopimelate biosynthesis</keyword>
<dbReference type="PRINTS" id="PR00146">
    <property type="entry name" value="DHPICSNTHASE"/>
</dbReference>
<evidence type="ECO:0000256" key="6">
    <source>
        <dbReference type="ARBA" id="ARBA00022605"/>
    </source>
</evidence>
<feature type="active site" description="Schiff-base intermediate with substrate" evidence="12 14">
    <location>
        <position position="164"/>
    </location>
</feature>
<evidence type="ECO:0000256" key="3">
    <source>
        <dbReference type="ARBA" id="ARBA00007592"/>
    </source>
</evidence>
<comment type="catalytic activity">
    <reaction evidence="11 12">
        <text>L-aspartate 4-semialdehyde + pyruvate = (2S,4S)-4-hydroxy-2,3,4,5-tetrahydrodipicolinate + H2O + H(+)</text>
        <dbReference type="Rhea" id="RHEA:34171"/>
        <dbReference type="ChEBI" id="CHEBI:15361"/>
        <dbReference type="ChEBI" id="CHEBI:15377"/>
        <dbReference type="ChEBI" id="CHEBI:15378"/>
        <dbReference type="ChEBI" id="CHEBI:67139"/>
        <dbReference type="ChEBI" id="CHEBI:537519"/>
        <dbReference type="EC" id="4.3.3.7"/>
    </reaction>
</comment>
<feature type="site" description="Part of a proton relay during catalysis" evidence="12">
    <location>
        <position position="109"/>
    </location>
</feature>
<evidence type="ECO:0000256" key="5">
    <source>
        <dbReference type="ARBA" id="ARBA00022490"/>
    </source>
</evidence>
<dbReference type="Proteomes" id="UP000591941">
    <property type="component" value="Unassembled WGS sequence"/>
</dbReference>
<organism evidence="16 17">
    <name type="scientific">Negativicoccus succinicivorans</name>
    <dbReference type="NCBI Taxonomy" id="620903"/>
    <lineage>
        <taxon>Bacteria</taxon>
        <taxon>Bacillati</taxon>
        <taxon>Bacillota</taxon>
        <taxon>Negativicutes</taxon>
        <taxon>Veillonellales</taxon>
        <taxon>Veillonellaceae</taxon>
        <taxon>Negativicoccus</taxon>
    </lineage>
</organism>
<dbReference type="PANTHER" id="PTHR12128">
    <property type="entry name" value="DIHYDRODIPICOLINATE SYNTHASE"/>
    <property type="match status" value="1"/>
</dbReference>
<evidence type="ECO:0000256" key="1">
    <source>
        <dbReference type="ARBA" id="ARBA00003294"/>
    </source>
</evidence>
<dbReference type="SMART" id="SM01130">
    <property type="entry name" value="DHDPS"/>
    <property type="match status" value="1"/>
</dbReference>
<dbReference type="GeneID" id="93485490"/>
<dbReference type="PANTHER" id="PTHR12128:SF66">
    <property type="entry name" value="4-HYDROXY-2-OXOGLUTARATE ALDOLASE, MITOCHONDRIAL"/>
    <property type="match status" value="1"/>
</dbReference>
<feature type="site" description="Part of a proton relay during catalysis" evidence="12">
    <location>
        <position position="46"/>
    </location>
</feature>
<dbReference type="Gene3D" id="3.20.20.70">
    <property type="entry name" value="Aldolase class I"/>
    <property type="match status" value="1"/>
</dbReference>
<keyword evidence="8 12" id="KW-0457">Lysine biosynthesis</keyword>
<feature type="binding site" evidence="12 15">
    <location>
        <position position="206"/>
    </location>
    <ligand>
        <name>pyruvate</name>
        <dbReference type="ChEBI" id="CHEBI:15361"/>
    </ligand>
</feature>
<dbReference type="InterPro" id="IPR020625">
    <property type="entry name" value="Schiff_base-form_aldolases_AS"/>
</dbReference>
<dbReference type="PROSITE" id="PS00666">
    <property type="entry name" value="DHDPS_2"/>
    <property type="match status" value="1"/>
</dbReference>
<dbReference type="GO" id="GO:0008840">
    <property type="term" value="F:4-hydroxy-tetrahydrodipicolinate synthase activity"/>
    <property type="evidence" value="ECO:0007669"/>
    <property type="project" value="UniProtKB-UniRule"/>
</dbReference>